<dbReference type="InterPro" id="IPR006016">
    <property type="entry name" value="UspA"/>
</dbReference>
<reference evidence="3" key="1">
    <citation type="journal article" date="2014" name="Int. J. Syst. Evol. Microbiol.">
        <title>Complete genome sequence of Corynebacterium casei LMG S-19264T (=DSM 44701T), isolated from a smear-ripened cheese.</title>
        <authorList>
            <consortium name="US DOE Joint Genome Institute (JGI-PGF)"/>
            <person name="Walter F."/>
            <person name="Albersmeier A."/>
            <person name="Kalinowski J."/>
            <person name="Ruckert C."/>
        </authorList>
    </citation>
    <scope>NUCLEOTIDE SEQUENCE</scope>
    <source>
        <strain evidence="3">JCM 4815</strain>
    </source>
</reference>
<dbReference type="AlphaFoldDB" id="A0A918UMK3"/>
<dbReference type="SUPFAM" id="SSF52402">
    <property type="entry name" value="Adenine nucleotide alpha hydrolases-like"/>
    <property type="match status" value="1"/>
</dbReference>
<gene>
    <name evidence="3" type="ORF">GCM10010365_46280</name>
</gene>
<keyword evidence="4" id="KW-1185">Reference proteome</keyword>
<dbReference type="Gene3D" id="3.40.50.620">
    <property type="entry name" value="HUPs"/>
    <property type="match status" value="1"/>
</dbReference>
<dbReference type="Proteomes" id="UP000622166">
    <property type="component" value="Unassembled WGS sequence"/>
</dbReference>
<comment type="caution">
    <text evidence="3">The sequence shown here is derived from an EMBL/GenBank/DDBJ whole genome shotgun (WGS) entry which is preliminary data.</text>
</comment>
<evidence type="ECO:0000259" key="2">
    <source>
        <dbReference type="Pfam" id="PF00582"/>
    </source>
</evidence>
<reference evidence="3" key="2">
    <citation type="submission" date="2020-09" db="EMBL/GenBank/DDBJ databases">
        <authorList>
            <person name="Sun Q."/>
            <person name="Ohkuma M."/>
        </authorList>
    </citation>
    <scope>NUCLEOTIDE SEQUENCE</scope>
    <source>
        <strain evidence="3">JCM 4815</strain>
    </source>
</reference>
<protein>
    <recommendedName>
        <fullName evidence="2">UspA domain-containing protein</fullName>
    </recommendedName>
</protein>
<dbReference type="InterPro" id="IPR014729">
    <property type="entry name" value="Rossmann-like_a/b/a_fold"/>
</dbReference>
<proteinExistence type="predicted"/>
<feature type="region of interest" description="Disordered" evidence="1">
    <location>
        <begin position="62"/>
        <end position="102"/>
    </location>
</feature>
<feature type="domain" description="UspA" evidence="2">
    <location>
        <begin position="12"/>
        <end position="42"/>
    </location>
</feature>
<evidence type="ECO:0000256" key="1">
    <source>
        <dbReference type="SAM" id="MobiDB-lite"/>
    </source>
</evidence>
<dbReference type="Pfam" id="PF00582">
    <property type="entry name" value="Usp"/>
    <property type="match status" value="1"/>
</dbReference>
<accession>A0A918UMK3</accession>
<evidence type="ECO:0000313" key="3">
    <source>
        <dbReference type="EMBL" id="GGZ20709.1"/>
    </source>
</evidence>
<sequence>MMDSEQASQDTSRGSSGTAEMLLGSVSLTVAAHADWPVIVLRGGHNALATPGRHGPVVLGVGEHEGPQRPSAPGVPDVDLHLRTAGAPPARCSRPPRTTSTC</sequence>
<dbReference type="EMBL" id="BMVW01000009">
    <property type="protein sequence ID" value="GGZ20709.1"/>
    <property type="molecule type" value="Genomic_DNA"/>
</dbReference>
<name>A0A918UMK3_9ACTN</name>
<organism evidence="3 4">
    <name type="scientific">Streptomyces poonensis</name>
    <dbReference type="NCBI Taxonomy" id="68255"/>
    <lineage>
        <taxon>Bacteria</taxon>
        <taxon>Bacillati</taxon>
        <taxon>Actinomycetota</taxon>
        <taxon>Actinomycetes</taxon>
        <taxon>Kitasatosporales</taxon>
        <taxon>Streptomycetaceae</taxon>
        <taxon>Streptomyces</taxon>
    </lineage>
</organism>
<evidence type="ECO:0000313" key="4">
    <source>
        <dbReference type="Proteomes" id="UP000622166"/>
    </source>
</evidence>